<evidence type="ECO:0000256" key="1">
    <source>
        <dbReference type="SAM" id="MobiDB-lite"/>
    </source>
</evidence>
<evidence type="ECO:0000259" key="2">
    <source>
        <dbReference type="PROSITE" id="PS50181"/>
    </source>
</evidence>
<keyword evidence="3" id="KW-1185">Reference proteome</keyword>
<evidence type="ECO:0000313" key="4">
    <source>
        <dbReference type="RefSeq" id="XP_005109289.1"/>
    </source>
</evidence>
<dbReference type="InterPro" id="IPR036047">
    <property type="entry name" value="F-box-like_dom_sf"/>
</dbReference>
<sequence length="218" mass="25440">MASLWEQKCQPWLSEDGSIYSKTDTAPAPSKDFVQIYITPNEIYFRQWKIIPPTRADANQQPVEMKCTYEEFPDDDGLRESISRNLGEREVSYVDRLIAGQIDYPNRLPRKILLRIMFNLDLTSIAKLSQVNKQFRELGGCDALWSKIYMEHTTQPVTQELLMLTDQKGWKEVFFMNKLQLQRNLRRQDPKPPKEKRFTFGEKFGKGGSSSRLPEKPS</sequence>
<gene>
    <name evidence="4" type="primary">LOC101864022</name>
</gene>
<dbReference type="SMART" id="SM00256">
    <property type="entry name" value="FBOX"/>
    <property type="match status" value="1"/>
</dbReference>
<protein>
    <submittedName>
        <fullName evidence="4">F-box only protein 36 isoform X1</fullName>
    </submittedName>
</protein>
<dbReference type="RefSeq" id="XP_005109289.1">
    <property type="nucleotide sequence ID" value="XM_005109232.3"/>
</dbReference>
<dbReference type="GeneID" id="101864022"/>
<feature type="compositionally biased region" description="Basic and acidic residues" evidence="1">
    <location>
        <begin position="186"/>
        <end position="205"/>
    </location>
</feature>
<accession>A0ABM0K5M4</accession>
<reference evidence="4" key="1">
    <citation type="submission" date="2025-08" db="UniProtKB">
        <authorList>
            <consortium name="RefSeq"/>
        </authorList>
    </citation>
    <scope>IDENTIFICATION</scope>
</reference>
<feature type="region of interest" description="Disordered" evidence="1">
    <location>
        <begin position="184"/>
        <end position="218"/>
    </location>
</feature>
<organism evidence="3 4">
    <name type="scientific">Aplysia californica</name>
    <name type="common">California sea hare</name>
    <dbReference type="NCBI Taxonomy" id="6500"/>
    <lineage>
        <taxon>Eukaryota</taxon>
        <taxon>Metazoa</taxon>
        <taxon>Spiralia</taxon>
        <taxon>Lophotrochozoa</taxon>
        <taxon>Mollusca</taxon>
        <taxon>Gastropoda</taxon>
        <taxon>Heterobranchia</taxon>
        <taxon>Euthyneura</taxon>
        <taxon>Tectipleura</taxon>
        <taxon>Aplysiida</taxon>
        <taxon>Aplysioidea</taxon>
        <taxon>Aplysiidae</taxon>
        <taxon>Aplysia</taxon>
    </lineage>
</organism>
<dbReference type="Proteomes" id="UP000694888">
    <property type="component" value="Unplaced"/>
</dbReference>
<dbReference type="SUPFAM" id="SSF81383">
    <property type="entry name" value="F-box domain"/>
    <property type="match status" value="1"/>
</dbReference>
<feature type="domain" description="F-box" evidence="2">
    <location>
        <begin position="102"/>
        <end position="148"/>
    </location>
</feature>
<dbReference type="Pfam" id="PF12937">
    <property type="entry name" value="F-box-like"/>
    <property type="match status" value="1"/>
</dbReference>
<evidence type="ECO:0000313" key="3">
    <source>
        <dbReference type="Proteomes" id="UP000694888"/>
    </source>
</evidence>
<proteinExistence type="predicted"/>
<dbReference type="InterPro" id="IPR001810">
    <property type="entry name" value="F-box_dom"/>
</dbReference>
<name>A0ABM0K5M4_APLCA</name>
<dbReference type="PROSITE" id="PS50181">
    <property type="entry name" value="FBOX"/>
    <property type="match status" value="1"/>
</dbReference>
<dbReference type="Gene3D" id="1.20.1280.50">
    <property type="match status" value="1"/>
</dbReference>